<feature type="region of interest" description="Disordered" evidence="4">
    <location>
        <begin position="373"/>
        <end position="420"/>
    </location>
</feature>
<dbReference type="Pfam" id="PF25485">
    <property type="entry name" value="DUF7908"/>
    <property type="match status" value="1"/>
</dbReference>
<dbReference type="SUPFAM" id="SSF51735">
    <property type="entry name" value="NAD(P)-binding Rossmann-fold domains"/>
    <property type="match status" value="1"/>
</dbReference>
<dbReference type="InterPro" id="IPR057230">
    <property type="entry name" value="DUF7908"/>
</dbReference>
<dbReference type="Pfam" id="PF05368">
    <property type="entry name" value="NmrA"/>
    <property type="match status" value="1"/>
</dbReference>
<feature type="region of interest" description="Disordered" evidence="4">
    <location>
        <begin position="730"/>
        <end position="817"/>
    </location>
</feature>
<dbReference type="Gene3D" id="3.40.50.720">
    <property type="entry name" value="NAD(P)-binding Rossmann-like Domain"/>
    <property type="match status" value="1"/>
</dbReference>
<feature type="region of interest" description="Disordered" evidence="4">
    <location>
        <begin position="668"/>
        <end position="689"/>
    </location>
</feature>
<sequence length="981" mass="106170">MSLPTVYVVAATGTQGSAVCRLLRQSNWSVRATVRNTESPKAQALAKIGVVLNSGDWDDEEALTIGLKGCKKLFLALGPNYSNLDDERIWAQRILALAKKAGIEDIVYSSSISADAPERRTLLPPRHLIFKTLFVKNVIEGLVKRAGFEHWTIIRPGFFMSNLLAPKARIYSDLFEHNTWLTALKPDTKLNLVDPQDIAKFTFATFNEPERFNGQGIDLVSERLTPVQMMEILADATGRDIKAEFYTGDQVADAMNSNPFIGSQVFLRDGEKCVDAERVKTWGIELGSFKEFLVREKDAVAETYATCLLAWKIQLYGSKTSIILITSEAAQDSQRQDPKTVAASSENDLAPREAETYCVTYLSTYLAAIPNNEGPFSSIEDEPDTGDRETGRFPLAPSIRPTFGRNTSIATSSTNPRTSQIDEETSQLAEFVSGSSSVDLPLSSDEALTTRSAFQTTSGQTTFGQTTLESPSTTGVVEPQGQTVIFLVQLLDDDRKRSINKRAVGGFVGDGNTDTCTFAASFNLAEGQLFKNGNPIYYSGEDFKELDSQGTPPSDAITKGFASTGTSLSFENDELPNGEAGFCQTSDGQVYITFTSAPPGCTPVTLGVYDVSRCRNGKLVGVDDISSASSMTMTEESSIVSEEATGLSSEAVKPSTSSFRVTTLQSGVITSSERPSSIEDVASTTSLEADDSTWDSSVVSFPESSSSELADSTTILDIASTTLATLEASSEWTTTESADGTTVKTIRNEETTEVSTTADETSELTESTTILDIASTTLPTLESSSEGTATDSTDDTTLETTTTEVSTTADETTAQTTTTAEIPTTTVDACVAGITSMGGSPPLQDRIDDCEEFNVVTVSPYTVTVTINKKRWEYRIPTGWPTARPTNRQLVRRQDPDATTIFPTETPAYATYCDSAEDYYDACSSAGVTAMTTTLPTPTESETDEEPACRAASLVKRAGEGLGYQFEDDWDIIRMPGWRYF</sequence>
<dbReference type="EMBL" id="JAAOAO010000192">
    <property type="protein sequence ID" value="KAF5557907.1"/>
    <property type="molecule type" value="Genomic_DNA"/>
</dbReference>
<reference evidence="7 8" key="1">
    <citation type="submission" date="2020-05" db="EMBL/GenBank/DDBJ databases">
        <title>Identification and distribution of gene clusters putatively required for synthesis of sphingolipid metabolism inhibitors in phylogenetically diverse species of the filamentous fungus Fusarium.</title>
        <authorList>
            <person name="Kim H.-S."/>
            <person name="Busman M."/>
            <person name="Brown D.W."/>
            <person name="Divon H."/>
            <person name="Uhlig S."/>
            <person name="Proctor R.H."/>
        </authorList>
    </citation>
    <scope>NUCLEOTIDE SEQUENCE [LARGE SCALE GENOMIC DNA]</scope>
    <source>
        <strain evidence="7 8">NRRL 25196</strain>
    </source>
</reference>
<dbReference type="InterPro" id="IPR008030">
    <property type="entry name" value="NmrA-like"/>
</dbReference>
<evidence type="ECO:0000256" key="1">
    <source>
        <dbReference type="ARBA" id="ARBA00006328"/>
    </source>
</evidence>
<comment type="similarity">
    <text evidence="1">Belongs to the NmrA-type oxidoreductase family.</text>
</comment>
<proteinExistence type="inferred from homology"/>
<protein>
    <submittedName>
        <fullName evidence="7">NAD(P)H azoreductase</fullName>
    </submittedName>
</protein>
<feature type="compositionally biased region" description="Polar residues" evidence="4">
    <location>
        <begin position="404"/>
        <end position="419"/>
    </location>
</feature>
<feature type="domain" description="DUF7908" evidence="6">
    <location>
        <begin position="483"/>
        <end position="612"/>
    </location>
</feature>
<evidence type="ECO:0000313" key="8">
    <source>
        <dbReference type="Proteomes" id="UP000574317"/>
    </source>
</evidence>
<organism evidence="7 8">
    <name type="scientific">Fusarium napiforme</name>
    <dbReference type="NCBI Taxonomy" id="42672"/>
    <lineage>
        <taxon>Eukaryota</taxon>
        <taxon>Fungi</taxon>
        <taxon>Dikarya</taxon>
        <taxon>Ascomycota</taxon>
        <taxon>Pezizomycotina</taxon>
        <taxon>Sordariomycetes</taxon>
        <taxon>Hypocreomycetidae</taxon>
        <taxon>Hypocreales</taxon>
        <taxon>Nectriaceae</taxon>
        <taxon>Fusarium</taxon>
        <taxon>Fusarium fujikuroi species complex</taxon>
    </lineage>
</organism>
<feature type="region of interest" description="Disordered" evidence="4">
    <location>
        <begin position="630"/>
        <end position="653"/>
    </location>
</feature>
<dbReference type="GO" id="GO:0005634">
    <property type="term" value="C:nucleus"/>
    <property type="evidence" value="ECO:0007669"/>
    <property type="project" value="TreeGrafter"/>
</dbReference>
<evidence type="ECO:0000259" key="5">
    <source>
        <dbReference type="Pfam" id="PF05368"/>
    </source>
</evidence>
<evidence type="ECO:0000256" key="4">
    <source>
        <dbReference type="SAM" id="MobiDB-lite"/>
    </source>
</evidence>
<evidence type="ECO:0000259" key="6">
    <source>
        <dbReference type="Pfam" id="PF25485"/>
    </source>
</evidence>
<accession>A0A8H5JM22</accession>
<feature type="compositionally biased region" description="Low complexity" evidence="4">
    <location>
        <begin position="755"/>
        <end position="791"/>
    </location>
</feature>
<dbReference type="InterPro" id="IPR051164">
    <property type="entry name" value="NmrA-like_oxidored"/>
</dbReference>
<evidence type="ECO:0000256" key="3">
    <source>
        <dbReference type="ARBA" id="ARBA00023002"/>
    </source>
</evidence>
<dbReference type="PANTHER" id="PTHR42748">
    <property type="entry name" value="NITROGEN METABOLITE REPRESSION PROTEIN NMRA FAMILY MEMBER"/>
    <property type="match status" value="1"/>
</dbReference>
<keyword evidence="3" id="KW-0560">Oxidoreductase</keyword>
<dbReference type="InterPro" id="IPR036291">
    <property type="entry name" value="NAD(P)-bd_dom_sf"/>
</dbReference>
<comment type="caution">
    <text evidence="7">The sequence shown here is derived from an EMBL/GenBank/DDBJ whole genome shotgun (WGS) entry which is preliminary data.</text>
</comment>
<feature type="compositionally biased region" description="Low complexity" evidence="4">
    <location>
        <begin position="798"/>
        <end position="817"/>
    </location>
</feature>
<feature type="compositionally biased region" description="Polar residues" evidence="4">
    <location>
        <begin position="730"/>
        <end position="745"/>
    </location>
</feature>
<keyword evidence="8" id="KW-1185">Reference proteome</keyword>
<feature type="domain" description="NmrA-like" evidence="5">
    <location>
        <begin position="5"/>
        <end position="253"/>
    </location>
</feature>
<name>A0A8H5JM22_9HYPO</name>
<keyword evidence="2" id="KW-0521">NADP</keyword>
<dbReference type="PANTHER" id="PTHR42748:SF30">
    <property type="entry name" value="NMRA-LIKE DOMAIN-CONTAINING PROTEIN"/>
    <property type="match status" value="1"/>
</dbReference>
<evidence type="ECO:0000313" key="7">
    <source>
        <dbReference type="EMBL" id="KAF5557907.1"/>
    </source>
</evidence>
<evidence type="ECO:0000256" key="2">
    <source>
        <dbReference type="ARBA" id="ARBA00022857"/>
    </source>
</evidence>
<feature type="compositionally biased region" description="Low complexity" evidence="4">
    <location>
        <begin position="630"/>
        <end position="643"/>
    </location>
</feature>
<dbReference type="Proteomes" id="UP000574317">
    <property type="component" value="Unassembled WGS sequence"/>
</dbReference>
<dbReference type="AlphaFoldDB" id="A0A8H5JM22"/>
<gene>
    <name evidence="7" type="ORF">FNAPI_5280</name>
</gene>
<dbReference type="GO" id="GO:0016491">
    <property type="term" value="F:oxidoreductase activity"/>
    <property type="evidence" value="ECO:0007669"/>
    <property type="project" value="UniProtKB-KW"/>
</dbReference>